<evidence type="ECO:0000256" key="1">
    <source>
        <dbReference type="ARBA" id="ARBA00004651"/>
    </source>
</evidence>
<feature type="transmembrane region" description="Helical" evidence="6">
    <location>
        <begin position="404"/>
        <end position="426"/>
    </location>
</feature>
<feature type="transmembrane region" description="Helical" evidence="6">
    <location>
        <begin position="186"/>
        <end position="206"/>
    </location>
</feature>
<keyword evidence="2" id="KW-1003">Cell membrane</keyword>
<dbReference type="RefSeq" id="WP_208097879.1">
    <property type="nucleotide sequence ID" value="NZ_JAGDYM010000010.1"/>
</dbReference>
<dbReference type="Pfam" id="PF13520">
    <property type="entry name" value="AA_permease_2"/>
    <property type="match status" value="1"/>
</dbReference>
<evidence type="ECO:0000256" key="4">
    <source>
        <dbReference type="ARBA" id="ARBA00022989"/>
    </source>
</evidence>
<feature type="transmembrane region" description="Helical" evidence="6">
    <location>
        <begin position="473"/>
        <end position="497"/>
    </location>
</feature>
<feature type="transmembrane region" description="Helical" evidence="6">
    <location>
        <begin position="269"/>
        <end position="293"/>
    </location>
</feature>
<sequence>MAEQPVVNPPTRALDSVTGISRKGLPQGTVGVFGAVIIGLSVCAPAYTLTAAVGPAAQEVGWQTPAIFIAGFIPMLLVALGYRALNDRMPDSGTSFTWATRAFGPWAGWMAGWGLIAATVLVLSNLAGVAVDFLFESLDIVLNGGGEVAGLAGVVWINILVCLAFMAAATWISYTGMTATKIFQYITVFFQLGAMAWFILAMFFFADPNPNTGVRYAPELSWFNPFAIDGLSAFAAGLAVSIFVYWGWDTVLTLGEETKQSKGRMSTEGRASMILVGILLVMYVGTATATLVWSGVGTDSYGLANTDIAENVFAAIAHPVMGPFAIVLTVGILLSAVSSINTTAISPARTLLAMSHYGALPASIKKVHPKYKSPYVALLWSSVVASIFYAVMRFLSEDVLWDTITALGMMVCFYYGLTALSSAWYFRKSAPRSGWRDVVMKVALPGIGGVFLIVTFVQTTIDSFDPAFGSGSNIAGLGLVGVLGVVVLLLGVGLMLIRSRIAPAFFRGEVITRGDDSEASAPFEAFDDGLDSADAR</sequence>
<dbReference type="PANTHER" id="PTHR42770:SF7">
    <property type="entry name" value="MEMBRANE PROTEIN"/>
    <property type="match status" value="1"/>
</dbReference>
<dbReference type="Proteomes" id="UP000664382">
    <property type="component" value="Unassembled WGS sequence"/>
</dbReference>
<evidence type="ECO:0000256" key="3">
    <source>
        <dbReference type="ARBA" id="ARBA00022692"/>
    </source>
</evidence>
<feature type="transmembrane region" description="Helical" evidence="6">
    <location>
        <begin position="226"/>
        <end position="248"/>
    </location>
</feature>
<feature type="transmembrane region" description="Helical" evidence="6">
    <location>
        <begin position="30"/>
        <end position="54"/>
    </location>
</feature>
<feature type="transmembrane region" description="Helical" evidence="6">
    <location>
        <begin position="106"/>
        <end position="131"/>
    </location>
</feature>
<accession>A0A939MK91</accession>
<evidence type="ECO:0000313" key="8">
    <source>
        <dbReference type="Proteomes" id="UP000664382"/>
    </source>
</evidence>
<dbReference type="PIRSF" id="PIRSF006060">
    <property type="entry name" value="AA_transporter"/>
    <property type="match status" value="1"/>
</dbReference>
<comment type="subcellular location">
    <subcellularLocation>
        <location evidence="1">Cell membrane</location>
        <topology evidence="1">Multi-pass membrane protein</topology>
    </subcellularLocation>
</comment>
<feature type="transmembrane region" description="Helical" evidence="6">
    <location>
        <begin position="66"/>
        <end position="85"/>
    </location>
</feature>
<dbReference type="AlphaFoldDB" id="A0A939MK91"/>
<feature type="transmembrane region" description="Helical" evidence="6">
    <location>
        <begin position="438"/>
        <end position="461"/>
    </location>
</feature>
<keyword evidence="4 6" id="KW-1133">Transmembrane helix</keyword>
<comment type="caution">
    <text evidence="7">The sequence shown here is derived from an EMBL/GenBank/DDBJ whole genome shotgun (WGS) entry which is preliminary data.</text>
</comment>
<keyword evidence="5 6" id="KW-0472">Membrane</keyword>
<feature type="transmembrane region" description="Helical" evidence="6">
    <location>
        <begin position="151"/>
        <end position="174"/>
    </location>
</feature>
<name>A0A939MK91_9MICO</name>
<dbReference type="InterPro" id="IPR002293">
    <property type="entry name" value="AA/rel_permease1"/>
</dbReference>
<protein>
    <submittedName>
        <fullName evidence="7">APC family permease</fullName>
    </submittedName>
</protein>
<dbReference type="Gene3D" id="1.20.1740.10">
    <property type="entry name" value="Amino acid/polyamine transporter I"/>
    <property type="match status" value="1"/>
</dbReference>
<keyword evidence="3 6" id="KW-0812">Transmembrane</keyword>
<evidence type="ECO:0000256" key="5">
    <source>
        <dbReference type="ARBA" id="ARBA00023136"/>
    </source>
</evidence>
<keyword evidence="8" id="KW-1185">Reference proteome</keyword>
<dbReference type="GO" id="GO:0022857">
    <property type="term" value="F:transmembrane transporter activity"/>
    <property type="evidence" value="ECO:0007669"/>
    <property type="project" value="InterPro"/>
</dbReference>
<reference evidence="7" key="1">
    <citation type="submission" date="2021-03" db="EMBL/GenBank/DDBJ databases">
        <title>Leucobacter chromiisoli sp. nov., isolated from chromium-containing soil of chemical plant.</title>
        <authorList>
            <person name="Xu Z."/>
        </authorList>
    </citation>
    <scope>NUCLEOTIDE SEQUENCE</scope>
    <source>
        <strain evidence="7">S27</strain>
    </source>
</reference>
<proteinExistence type="predicted"/>
<dbReference type="EMBL" id="JAGDYM010000010">
    <property type="protein sequence ID" value="MBO1902116.1"/>
    <property type="molecule type" value="Genomic_DNA"/>
</dbReference>
<evidence type="ECO:0000256" key="6">
    <source>
        <dbReference type="SAM" id="Phobius"/>
    </source>
</evidence>
<feature type="transmembrane region" description="Helical" evidence="6">
    <location>
        <begin position="375"/>
        <end position="392"/>
    </location>
</feature>
<organism evidence="7 8">
    <name type="scientific">Leucobacter weissii</name>
    <dbReference type="NCBI Taxonomy" id="1983706"/>
    <lineage>
        <taxon>Bacteria</taxon>
        <taxon>Bacillati</taxon>
        <taxon>Actinomycetota</taxon>
        <taxon>Actinomycetes</taxon>
        <taxon>Micrococcales</taxon>
        <taxon>Microbacteriaceae</taxon>
        <taxon>Leucobacter</taxon>
    </lineage>
</organism>
<dbReference type="GO" id="GO:0005886">
    <property type="term" value="C:plasma membrane"/>
    <property type="evidence" value="ECO:0007669"/>
    <property type="project" value="UniProtKB-SubCell"/>
</dbReference>
<evidence type="ECO:0000256" key="2">
    <source>
        <dbReference type="ARBA" id="ARBA00022475"/>
    </source>
</evidence>
<feature type="transmembrane region" description="Helical" evidence="6">
    <location>
        <begin position="313"/>
        <end position="337"/>
    </location>
</feature>
<dbReference type="InterPro" id="IPR050367">
    <property type="entry name" value="APC_superfamily"/>
</dbReference>
<evidence type="ECO:0000313" key="7">
    <source>
        <dbReference type="EMBL" id="MBO1902116.1"/>
    </source>
</evidence>
<gene>
    <name evidence="7" type="ORF">J4H92_09170</name>
</gene>
<dbReference type="PANTHER" id="PTHR42770">
    <property type="entry name" value="AMINO ACID TRANSPORTER-RELATED"/>
    <property type="match status" value="1"/>
</dbReference>